<evidence type="ECO:0008006" key="5">
    <source>
        <dbReference type="Google" id="ProtNLM"/>
    </source>
</evidence>
<dbReference type="SUPFAM" id="SSF52833">
    <property type="entry name" value="Thioredoxin-like"/>
    <property type="match status" value="1"/>
</dbReference>
<keyword evidence="4" id="KW-1185">Reference proteome</keyword>
<dbReference type="OrthoDB" id="202840at2759"/>
<dbReference type="InterPro" id="IPR036282">
    <property type="entry name" value="Glutathione-S-Trfase_C_sf"/>
</dbReference>
<name>A0A9P3H0K3_9FUNG</name>
<dbReference type="CDD" id="cd00299">
    <property type="entry name" value="GST_C_family"/>
    <property type="match status" value="1"/>
</dbReference>
<dbReference type="InterPro" id="IPR010987">
    <property type="entry name" value="Glutathione-S-Trfase_C-like"/>
</dbReference>
<feature type="domain" description="GST N-terminal" evidence="1">
    <location>
        <begin position="4"/>
        <end position="83"/>
    </location>
</feature>
<protein>
    <recommendedName>
        <fullName evidence="5">GST N-terminal domain-containing protein</fullName>
    </recommendedName>
</protein>
<sequence length="356" mass="39779">MFQPEIILHHYIGSPYAEKITTALRVKGLPWYSVITSNMLPRPLLEPLTHGYRRIPVMQIGNNVYCDTAVILDELERRYPGDEAVHVSGLSDMVSAWVDKLLFGNVRDQMPWGATPEEQKASPLHAAFGNAAFLSDRSKLSGGRPINTEAIRKAQPFLLDQLLSNLDTLEQTLQGPMETFQRHQQSPPPPAVRPVEGGWVLGTVKPSAADISVFGKIHWLLMTGRAPEYVNKTAYPHIFAWFSQMKAYMKIHAHPTQDRVKFTGEEALEVAKAAAARPDKGFIPTGEKVHAEEKRRVGEIVTVTPNDYGKVPVRGEIVEITSRRVSIRPEPLNSVEVVIHFPRNGYMIVPVQKASL</sequence>
<dbReference type="InterPro" id="IPR004045">
    <property type="entry name" value="Glutathione_S-Trfase_N"/>
</dbReference>
<dbReference type="InterPro" id="IPR036249">
    <property type="entry name" value="Thioredoxin-like_sf"/>
</dbReference>
<dbReference type="PROSITE" id="PS50404">
    <property type="entry name" value="GST_NTER"/>
    <property type="match status" value="1"/>
</dbReference>
<comment type="caution">
    <text evidence="3">The sequence shown here is derived from an EMBL/GenBank/DDBJ whole genome shotgun (WGS) entry which is preliminary data.</text>
</comment>
<evidence type="ECO:0000259" key="2">
    <source>
        <dbReference type="PROSITE" id="PS50405"/>
    </source>
</evidence>
<dbReference type="Pfam" id="PF13417">
    <property type="entry name" value="GST_N_3"/>
    <property type="match status" value="1"/>
</dbReference>
<dbReference type="Pfam" id="PF25907">
    <property type="entry name" value="DUF7962"/>
    <property type="match status" value="1"/>
</dbReference>
<evidence type="ECO:0000313" key="4">
    <source>
        <dbReference type="Proteomes" id="UP000827284"/>
    </source>
</evidence>
<feature type="domain" description="GST C-terminal" evidence="2">
    <location>
        <begin position="84"/>
        <end position="282"/>
    </location>
</feature>
<evidence type="ECO:0000259" key="1">
    <source>
        <dbReference type="PROSITE" id="PS50404"/>
    </source>
</evidence>
<accession>A0A9P3H0K3</accession>
<dbReference type="InterPro" id="IPR058268">
    <property type="entry name" value="DUF7962"/>
</dbReference>
<reference evidence="3" key="1">
    <citation type="submission" date="2021-11" db="EMBL/GenBank/DDBJ databases">
        <authorList>
            <person name="Herlambang A."/>
            <person name="Guo Y."/>
            <person name="Takashima Y."/>
            <person name="Nishizawa T."/>
        </authorList>
    </citation>
    <scope>NUCLEOTIDE SEQUENCE</scope>
    <source>
        <strain evidence="3">E1425</strain>
    </source>
</reference>
<proteinExistence type="predicted"/>
<dbReference type="AlphaFoldDB" id="A0A9P3H0K3"/>
<organism evidence="3 4">
    <name type="scientific">Entomortierella parvispora</name>
    <dbReference type="NCBI Taxonomy" id="205924"/>
    <lineage>
        <taxon>Eukaryota</taxon>
        <taxon>Fungi</taxon>
        <taxon>Fungi incertae sedis</taxon>
        <taxon>Mucoromycota</taxon>
        <taxon>Mortierellomycotina</taxon>
        <taxon>Mortierellomycetes</taxon>
        <taxon>Mortierellales</taxon>
        <taxon>Mortierellaceae</taxon>
        <taxon>Entomortierella</taxon>
    </lineage>
</organism>
<dbReference type="EMBL" id="BQFW01000001">
    <property type="protein sequence ID" value="GJJ67940.1"/>
    <property type="molecule type" value="Genomic_DNA"/>
</dbReference>
<dbReference type="SUPFAM" id="SSF47616">
    <property type="entry name" value="GST C-terminal domain-like"/>
    <property type="match status" value="1"/>
</dbReference>
<reference evidence="3" key="2">
    <citation type="journal article" date="2022" name="Microbiol. Resour. Announc.">
        <title>Whole-Genome Sequence of Entomortierella parvispora E1425, a Mucoromycotan Fungus Associated with Burkholderiaceae-Related Endosymbiotic Bacteria.</title>
        <authorList>
            <person name="Herlambang A."/>
            <person name="Guo Y."/>
            <person name="Takashima Y."/>
            <person name="Narisawa K."/>
            <person name="Ohta H."/>
            <person name="Nishizawa T."/>
        </authorList>
    </citation>
    <scope>NUCLEOTIDE SEQUENCE</scope>
    <source>
        <strain evidence="3">E1425</strain>
    </source>
</reference>
<dbReference type="PROSITE" id="PS50405">
    <property type="entry name" value="GST_CTER"/>
    <property type="match status" value="1"/>
</dbReference>
<dbReference type="CDD" id="cd00570">
    <property type="entry name" value="GST_N_family"/>
    <property type="match status" value="1"/>
</dbReference>
<gene>
    <name evidence="3" type="ORF">EMPS_00286</name>
</gene>
<dbReference type="Gene3D" id="3.40.30.110">
    <property type="match status" value="2"/>
</dbReference>
<dbReference type="Proteomes" id="UP000827284">
    <property type="component" value="Unassembled WGS sequence"/>
</dbReference>
<evidence type="ECO:0000313" key="3">
    <source>
        <dbReference type="EMBL" id="GJJ67940.1"/>
    </source>
</evidence>